<accession>A0ABR2M963</accession>
<keyword evidence="2" id="KW-1185">Reference proteome</keyword>
<evidence type="ECO:0000313" key="1">
    <source>
        <dbReference type="EMBL" id="KAK8960427.1"/>
    </source>
</evidence>
<comment type="caution">
    <text evidence="1">The sequence shown here is derived from an EMBL/GenBank/DDBJ whole genome shotgun (WGS) entry which is preliminary data.</text>
</comment>
<evidence type="ECO:0000313" key="2">
    <source>
        <dbReference type="Proteomes" id="UP001412067"/>
    </source>
</evidence>
<dbReference type="Proteomes" id="UP001412067">
    <property type="component" value="Unassembled WGS sequence"/>
</dbReference>
<dbReference type="EMBL" id="JBBWWR010000010">
    <property type="protein sequence ID" value="KAK8960427.1"/>
    <property type="molecule type" value="Genomic_DNA"/>
</dbReference>
<organism evidence="1 2">
    <name type="scientific">Platanthera guangdongensis</name>
    <dbReference type="NCBI Taxonomy" id="2320717"/>
    <lineage>
        <taxon>Eukaryota</taxon>
        <taxon>Viridiplantae</taxon>
        <taxon>Streptophyta</taxon>
        <taxon>Embryophyta</taxon>
        <taxon>Tracheophyta</taxon>
        <taxon>Spermatophyta</taxon>
        <taxon>Magnoliopsida</taxon>
        <taxon>Liliopsida</taxon>
        <taxon>Asparagales</taxon>
        <taxon>Orchidaceae</taxon>
        <taxon>Orchidoideae</taxon>
        <taxon>Orchideae</taxon>
        <taxon>Orchidinae</taxon>
        <taxon>Platanthera</taxon>
    </lineage>
</organism>
<sequence>MCHCIPGAAPLLVDWSCSVVNALVGFEKCGMEPENMILKKTENGGSWTSIAETAGLGRCVETRTWPTVGAPKEVVACSDETGNEGW</sequence>
<name>A0ABR2M963_9ASPA</name>
<proteinExistence type="predicted"/>
<protein>
    <submittedName>
        <fullName evidence="1">Uncharacterized protein</fullName>
    </submittedName>
</protein>
<gene>
    <name evidence="1" type="ORF">KSP40_PGU001176</name>
</gene>
<reference evidence="1 2" key="1">
    <citation type="journal article" date="2022" name="Nat. Plants">
        <title>Genomes of leafy and leafless Platanthera orchids illuminate the evolution of mycoheterotrophy.</title>
        <authorList>
            <person name="Li M.H."/>
            <person name="Liu K.W."/>
            <person name="Li Z."/>
            <person name="Lu H.C."/>
            <person name="Ye Q.L."/>
            <person name="Zhang D."/>
            <person name="Wang J.Y."/>
            <person name="Li Y.F."/>
            <person name="Zhong Z.M."/>
            <person name="Liu X."/>
            <person name="Yu X."/>
            <person name="Liu D.K."/>
            <person name="Tu X.D."/>
            <person name="Liu B."/>
            <person name="Hao Y."/>
            <person name="Liao X.Y."/>
            <person name="Jiang Y.T."/>
            <person name="Sun W.H."/>
            <person name="Chen J."/>
            <person name="Chen Y.Q."/>
            <person name="Ai Y."/>
            <person name="Zhai J.W."/>
            <person name="Wu S.S."/>
            <person name="Zhou Z."/>
            <person name="Hsiao Y.Y."/>
            <person name="Wu W.L."/>
            <person name="Chen Y.Y."/>
            <person name="Lin Y.F."/>
            <person name="Hsu J.L."/>
            <person name="Li C.Y."/>
            <person name="Wang Z.W."/>
            <person name="Zhao X."/>
            <person name="Zhong W.Y."/>
            <person name="Ma X.K."/>
            <person name="Ma L."/>
            <person name="Huang J."/>
            <person name="Chen G.Z."/>
            <person name="Huang M.Z."/>
            <person name="Huang L."/>
            <person name="Peng D.H."/>
            <person name="Luo Y.B."/>
            <person name="Zou S.Q."/>
            <person name="Chen S.P."/>
            <person name="Lan S."/>
            <person name="Tsai W.C."/>
            <person name="Van de Peer Y."/>
            <person name="Liu Z.J."/>
        </authorList>
    </citation>
    <scope>NUCLEOTIDE SEQUENCE [LARGE SCALE GENOMIC DNA]</scope>
    <source>
        <strain evidence="1">Lor288</strain>
    </source>
</reference>